<name>A0ABD6ED40_9BILA</name>
<reference evidence="2 3" key="1">
    <citation type="submission" date="2024-08" db="EMBL/GenBank/DDBJ databases">
        <title>Gnathostoma spinigerum genome.</title>
        <authorList>
            <person name="Gonzalez-Bertolin B."/>
            <person name="Monzon S."/>
            <person name="Zaballos A."/>
            <person name="Jimenez P."/>
            <person name="Dekumyoy P."/>
            <person name="Varona S."/>
            <person name="Cuesta I."/>
            <person name="Sumanam S."/>
            <person name="Adisakwattana P."/>
            <person name="Gasser R.B."/>
            <person name="Hernandez-Gonzalez A."/>
            <person name="Young N.D."/>
            <person name="Perteguer M.J."/>
        </authorList>
    </citation>
    <scope>NUCLEOTIDE SEQUENCE [LARGE SCALE GENOMIC DNA]</scope>
    <source>
        <strain evidence="2">AL3</strain>
        <tissue evidence="2">Liver</tissue>
    </source>
</reference>
<evidence type="ECO:0000313" key="2">
    <source>
        <dbReference type="EMBL" id="MFH4977883.1"/>
    </source>
</evidence>
<feature type="chain" id="PRO_5044856249" evidence="1">
    <location>
        <begin position="24"/>
        <end position="80"/>
    </location>
</feature>
<dbReference type="AlphaFoldDB" id="A0ABD6ED40"/>
<sequence>MQWQMTTILLFALLVVLPSTSDASRTCQIPTDIECTVHGRKCCCMLNKFPIIRSCESQRSLTTAPNFLSPRENDKAIMLN</sequence>
<evidence type="ECO:0000256" key="1">
    <source>
        <dbReference type="SAM" id="SignalP"/>
    </source>
</evidence>
<keyword evidence="1" id="KW-0732">Signal</keyword>
<comment type="caution">
    <text evidence="2">The sequence shown here is derived from an EMBL/GenBank/DDBJ whole genome shotgun (WGS) entry which is preliminary data.</text>
</comment>
<feature type="signal peptide" evidence="1">
    <location>
        <begin position="1"/>
        <end position="23"/>
    </location>
</feature>
<dbReference type="EMBL" id="JBGFUD010002692">
    <property type="protein sequence ID" value="MFH4977883.1"/>
    <property type="molecule type" value="Genomic_DNA"/>
</dbReference>
<evidence type="ECO:0000313" key="3">
    <source>
        <dbReference type="Proteomes" id="UP001608902"/>
    </source>
</evidence>
<accession>A0ABD6ED40</accession>
<dbReference type="Proteomes" id="UP001608902">
    <property type="component" value="Unassembled WGS sequence"/>
</dbReference>
<keyword evidence="3" id="KW-1185">Reference proteome</keyword>
<organism evidence="2 3">
    <name type="scientific">Gnathostoma spinigerum</name>
    <dbReference type="NCBI Taxonomy" id="75299"/>
    <lineage>
        <taxon>Eukaryota</taxon>
        <taxon>Metazoa</taxon>
        <taxon>Ecdysozoa</taxon>
        <taxon>Nematoda</taxon>
        <taxon>Chromadorea</taxon>
        <taxon>Rhabditida</taxon>
        <taxon>Spirurina</taxon>
        <taxon>Gnathostomatomorpha</taxon>
        <taxon>Gnathostomatoidea</taxon>
        <taxon>Gnathostomatidae</taxon>
        <taxon>Gnathostoma</taxon>
    </lineage>
</organism>
<protein>
    <submittedName>
        <fullName evidence="2">Uncharacterized protein</fullName>
    </submittedName>
</protein>
<proteinExistence type="predicted"/>
<gene>
    <name evidence="2" type="ORF">AB6A40_004592</name>
</gene>